<accession>A0AAU7TIB6</accession>
<dbReference type="PANTHER" id="PTHR38479:SF2">
    <property type="entry name" value="WINGED HELIX DNA-BINDING DOMAIN-CONTAINING PROTEIN"/>
    <property type="match status" value="1"/>
</dbReference>
<dbReference type="InterPro" id="IPR009351">
    <property type="entry name" value="AlkZ-like"/>
</dbReference>
<protein>
    <submittedName>
        <fullName evidence="1">Winged helix DNA-binding domain-containing protein</fullName>
    </submittedName>
</protein>
<organism evidence="1">
    <name type="scientific">Kribbella sp. HUAS MG21</name>
    <dbReference type="NCBI Taxonomy" id="3160966"/>
    <lineage>
        <taxon>Bacteria</taxon>
        <taxon>Bacillati</taxon>
        <taxon>Actinomycetota</taxon>
        <taxon>Actinomycetes</taxon>
        <taxon>Propionibacteriales</taxon>
        <taxon>Kribbellaceae</taxon>
        <taxon>Kribbella</taxon>
    </lineage>
</organism>
<reference evidence="1" key="1">
    <citation type="submission" date="2024-06" db="EMBL/GenBank/DDBJ databases">
        <title>Kribbella sp. strain HUAS MG21 genome sequences.</title>
        <authorList>
            <person name="Mo P."/>
        </authorList>
    </citation>
    <scope>NUCLEOTIDE SEQUENCE</scope>
    <source>
        <strain evidence="1">HUAS MG21</strain>
    </source>
</reference>
<proteinExistence type="predicted"/>
<dbReference type="EMBL" id="CP158165">
    <property type="protein sequence ID" value="XBV26246.1"/>
    <property type="molecule type" value="Genomic_DNA"/>
</dbReference>
<keyword evidence="1" id="KW-0238">DNA-binding</keyword>
<dbReference type="PANTHER" id="PTHR38479">
    <property type="entry name" value="LMO0824 PROTEIN"/>
    <property type="match status" value="1"/>
</dbReference>
<dbReference type="AlphaFoldDB" id="A0AAU7TIB6"/>
<dbReference type="GO" id="GO:0003677">
    <property type="term" value="F:DNA binding"/>
    <property type="evidence" value="ECO:0007669"/>
    <property type="project" value="UniProtKB-KW"/>
</dbReference>
<dbReference type="Pfam" id="PF06224">
    <property type="entry name" value="AlkZ-like"/>
    <property type="match status" value="1"/>
</dbReference>
<sequence length="368" mass="40411">MNASIRVLSRRELNRATLQRQQLLRRESGPVAELIERLVGLQAQAPLAAYVALWSRLEGFDPAELSALMTSRQTVRASLLRSTIHLVTVDDCLMMWPLMYPVADRGFRGAFGKQLAGADIDAVVAYGAELLSREPYTRSRLRDVLGERWPDWDANAMAYAVSYLAGTVQVTPRGVWGETGAAALQTIESWLGRAPDTEPSIDALVLRYLAAFGPASVADVQMWSGLTRLREVVDRLRPGLRVYADEDGRELYDVPDGPLPDADTPAPVRFLPEFDNLLLSHADRRRVNPNGRVVPLPPGNGAAMGTVLIDGDYAADWRHHRGADARLQITTHSPVTAAVRAELEAEARALLDLIGSKETPVVVNQVPK</sequence>
<gene>
    <name evidence="1" type="ORF">ABN611_07410</name>
</gene>
<evidence type="ECO:0000313" key="1">
    <source>
        <dbReference type="EMBL" id="XBV26246.1"/>
    </source>
</evidence>
<dbReference type="RefSeq" id="WP_350279046.1">
    <property type="nucleotide sequence ID" value="NZ_CP158165.1"/>
</dbReference>
<name>A0AAU7TIB6_9ACTN</name>